<accession>A0AC60P1T1</accession>
<dbReference type="EMBL" id="JABSTQ010011277">
    <property type="protein sequence ID" value="KAG0413277.1"/>
    <property type="molecule type" value="Genomic_DNA"/>
</dbReference>
<gene>
    <name evidence="1" type="ORF">HPB47_009581</name>
</gene>
<evidence type="ECO:0000313" key="2">
    <source>
        <dbReference type="Proteomes" id="UP000805193"/>
    </source>
</evidence>
<name>A0AC60P1T1_IXOPE</name>
<reference evidence="1 2" key="1">
    <citation type="journal article" date="2020" name="Cell">
        <title>Large-Scale Comparative Analyses of Tick Genomes Elucidate Their Genetic Diversity and Vector Capacities.</title>
        <authorList>
            <consortium name="Tick Genome and Microbiome Consortium (TIGMIC)"/>
            <person name="Jia N."/>
            <person name="Wang J."/>
            <person name="Shi W."/>
            <person name="Du L."/>
            <person name="Sun Y."/>
            <person name="Zhan W."/>
            <person name="Jiang J.F."/>
            <person name="Wang Q."/>
            <person name="Zhang B."/>
            <person name="Ji P."/>
            <person name="Bell-Sakyi L."/>
            <person name="Cui X.M."/>
            <person name="Yuan T.T."/>
            <person name="Jiang B.G."/>
            <person name="Yang W.F."/>
            <person name="Lam T.T."/>
            <person name="Chang Q.C."/>
            <person name="Ding S.J."/>
            <person name="Wang X.J."/>
            <person name="Zhu J.G."/>
            <person name="Ruan X.D."/>
            <person name="Zhao L."/>
            <person name="Wei J.T."/>
            <person name="Ye R.Z."/>
            <person name="Que T.C."/>
            <person name="Du C.H."/>
            <person name="Zhou Y.H."/>
            <person name="Cheng J.X."/>
            <person name="Dai P.F."/>
            <person name="Guo W.B."/>
            <person name="Han X.H."/>
            <person name="Huang E.J."/>
            <person name="Li L.F."/>
            <person name="Wei W."/>
            <person name="Gao Y.C."/>
            <person name="Liu J.Z."/>
            <person name="Shao H.Z."/>
            <person name="Wang X."/>
            <person name="Wang C.C."/>
            <person name="Yang T.C."/>
            <person name="Huo Q.B."/>
            <person name="Li W."/>
            <person name="Chen H.Y."/>
            <person name="Chen S.E."/>
            <person name="Zhou L.G."/>
            <person name="Ni X.B."/>
            <person name="Tian J.H."/>
            <person name="Sheng Y."/>
            <person name="Liu T."/>
            <person name="Pan Y.S."/>
            <person name="Xia L.Y."/>
            <person name="Li J."/>
            <person name="Zhao F."/>
            <person name="Cao W.C."/>
        </authorList>
    </citation>
    <scope>NUCLEOTIDE SEQUENCE [LARGE SCALE GENOMIC DNA]</scope>
    <source>
        <strain evidence="1">Iper-2018</strain>
    </source>
</reference>
<evidence type="ECO:0000313" key="1">
    <source>
        <dbReference type="EMBL" id="KAG0413277.1"/>
    </source>
</evidence>
<sequence length="905" mass="100878">MSVCPSAVRRRPASGARASAREITCHEYRNFLTKLGLNLAACQKTELPTFRVNKAANTITVTVRDRKHVALLLKVTSIKAPERAVEVVGHETPPRDTCRGVAHGIDPQETSKQLEEALSSRSHEIIHARPLGSRGLALVTFVGKRPPRSIVYHGLIIRVTLYKPTTMMCQRCQGLGHKENVCTRKPRCRDCGCIFLEGHVCERQYCTNCKASTHLAADPTCPTRQRVNLILQARAQGGGARGSKGKGGSTSNTQKPPRVTPEDYPTLKQPGILSNNERTKNDAYHGARTAEEKSRSQSRQKLDVTNSRHRSPSLRRNNHRGPSYAHTARSDGNKGYYANDEAEIKAWQKELHAMEAEDKSDTAILKQMKADILKCERKIEEDKQKREARKATIARRLKEAMETRKAIQDANHQEREQTRREASQEQRPRPSDVSPSHPQPSDCNDNPHEDQDTYDPVEELRLDQRTRKRLLGRSWSPEEHPIPKDTFRRKEMVLLRRIRTGGAVTPNLQYKFELYALKKEHPYAVPPDPRLHHILWDCEGLKTYRCLIFSKMEQIDRPSNLRDWTHPAGDSQRKTRLSRKQDVRSRTSALGQTIAPTRKGPGTQLQPPLSSTTAKDAPTSQPTHERALGAPRKGIFKGPKMSTGAGPAKPTAALAHSIQAGIGGQAPAATASYCMTSLPSTPVPASASDPKYSQQTPADMDHSYHNNQDNQPGHASLGKRPTDIDGDSAESSMTIAEQQAAEVITMDHESTEGDLEGFILVQHRRQRTTGVPVLLTPTNETQRLQRLNPLMLSADVNMAAGGPIIRHQFTARGGLLVEVAEVSSVNKLMQVQTLGGIPVQVTIPTTYLQNFGLIKGVPLWYTDAQLAEFLQPEGVVAARRHYRRRGKPEDQDLRTRTMAKPSTYR</sequence>
<dbReference type="Proteomes" id="UP000805193">
    <property type="component" value="Unassembled WGS sequence"/>
</dbReference>
<proteinExistence type="predicted"/>
<keyword evidence="2" id="KW-1185">Reference proteome</keyword>
<organism evidence="1 2">
    <name type="scientific">Ixodes persulcatus</name>
    <name type="common">Taiga tick</name>
    <dbReference type="NCBI Taxonomy" id="34615"/>
    <lineage>
        <taxon>Eukaryota</taxon>
        <taxon>Metazoa</taxon>
        <taxon>Ecdysozoa</taxon>
        <taxon>Arthropoda</taxon>
        <taxon>Chelicerata</taxon>
        <taxon>Arachnida</taxon>
        <taxon>Acari</taxon>
        <taxon>Parasitiformes</taxon>
        <taxon>Ixodida</taxon>
        <taxon>Ixodoidea</taxon>
        <taxon>Ixodidae</taxon>
        <taxon>Ixodinae</taxon>
        <taxon>Ixodes</taxon>
    </lineage>
</organism>
<protein>
    <submittedName>
        <fullName evidence="1">Uncharacterized protein</fullName>
    </submittedName>
</protein>
<comment type="caution">
    <text evidence="1">The sequence shown here is derived from an EMBL/GenBank/DDBJ whole genome shotgun (WGS) entry which is preliminary data.</text>
</comment>